<sequence length="126" mass="13669">MCQGHILRMPVSPIGSTHPFVCPGGGSKIRASIFSSSASTHEDLPGALNRIVRIFDRSCPLGRIASPRMQFESHHAMAEVAFKARYMPTSLDLQASQSVHKTIRTLHSTTTGDLACPASTDYYASH</sequence>
<reference evidence="1 2" key="1">
    <citation type="journal article" date="2020" name="bioRxiv">
        <title>Whole genome comparisons of ergot fungi reveals the divergence and evolution of species within the genus Claviceps are the result of varying mechanisms driving genome evolution and host range expansion.</title>
        <authorList>
            <person name="Wyka S.A."/>
            <person name="Mondo S.J."/>
            <person name="Liu M."/>
            <person name="Dettman J."/>
            <person name="Nalam V."/>
            <person name="Broders K.D."/>
        </authorList>
    </citation>
    <scope>NUCLEOTIDE SEQUENCE [LARGE SCALE GENOMIC DNA]</scope>
    <source>
        <strain evidence="1 2">Clav52</strain>
    </source>
</reference>
<dbReference type="AlphaFoldDB" id="A0A9P7QRM0"/>
<organism evidence="1 2">
    <name type="scientific">Claviceps aff. purpurea</name>
    <dbReference type="NCBI Taxonomy" id="1967640"/>
    <lineage>
        <taxon>Eukaryota</taxon>
        <taxon>Fungi</taxon>
        <taxon>Dikarya</taxon>
        <taxon>Ascomycota</taxon>
        <taxon>Pezizomycotina</taxon>
        <taxon>Sordariomycetes</taxon>
        <taxon>Hypocreomycetidae</taxon>
        <taxon>Hypocreales</taxon>
        <taxon>Clavicipitaceae</taxon>
        <taxon>Claviceps</taxon>
    </lineage>
</organism>
<evidence type="ECO:0000313" key="2">
    <source>
        <dbReference type="Proteomes" id="UP000707071"/>
    </source>
</evidence>
<proteinExistence type="predicted"/>
<protein>
    <submittedName>
        <fullName evidence="1">Uncharacterized protein</fullName>
    </submittedName>
</protein>
<name>A0A9P7QRM0_9HYPO</name>
<keyword evidence="2" id="KW-1185">Reference proteome</keyword>
<dbReference type="Proteomes" id="UP000707071">
    <property type="component" value="Unassembled WGS sequence"/>
</dbReference>
<evidence type="ECO:0000313" key="1">
    <source>
        <dbReference type="EMBL" id="KAG6303457.1"/>
    </source>
</evidence>
<dbReference type="EMBL" id="SRRH01000009">
    <property type="protein sequence ID" value="KAG6303457.1"/>
    <property type="molecule type" value="Genomic_DNA"/>
</dbReference>
<comment type="caution">
    <text evidence="1">The sequence shown here is derived from an EMBL/GenBank/DDBJ whole genome shotgun (WGS) entry which is preliminary data.</text>
</comment>
<accession>A0A9P7QRM0</accession>
<gene>
    <name evidence="1" type="ORF">E4U09_008018</name>
</gene>